<feature type="compositionally biased region" description="Polar residues" evidence="1">
    <location>
        <begin position="88"/>
        <end position="98"/>
    </location>
</feature>
<feature type="compositionally biased region" description="Basic and acidic residues" evidence="1">
    <location>
        <begin position="12"/>
        <end position="21"/>
    </location>
</feature>
<comment type="caution">
    <text evidence="2">The sequence shown here is derived from an EMBL/GenBank/DDBJ whole genome shotgun (WGS) entry which is preliminary data.</text>
</comment>
<reference evidence="2 3" key="1">
    <citation type="journal article" date="2024" name="BMC Genomics">
        <title>De novo assembly and annotation of Popillia japonica's genome with initial clues to its potential as an invasive pest.</title>
        <authorList>
            <person name="Cucini C."/>
            <person name="Boschi S."/>
            <person name="Funari R."/>
            <person name="Cardaioli E."/>
            <person name="Iannotti N."/>
            <person name="Marturano G."/>
            <person name="Paoli F."/>
            <person name="Bruttini M."/>
            <person name="Carapelli A."/>
            <person name="Frati F."/>
            <person name="Nardi F."/>
        </authorList>
    </citation>
    <scope>NUCLEOTIDE SEQUENCE [LARGE SCALE GENOMIC DNA]</scope>
    <source>
        <strain evidence="2">DMR45628</strain>
    </source>
</reference>
<feature type="region of interest" description="Disordered" evidence="1">
    <location>
        <begin position="87"/>
        <end position="115"/>
    </location>
</feature>
<name>A0AAW1MZF6_POPJA</name>
<dbReference type="AlphaFoldDB" id="A0AAW1MZF6"/>
<feature type="compositionally biased region" description="Polar residues" evidence="1">
    <location>
        <begin position="1"/>
        <end position="11"/>
    </location>
</feature>
<evidence type="ECO:0000313" key="3">
    <source>
        <dbReference type="Proteomes" id="UP001458880"/>
    </source>
</evidence>
<protein>
    <submittedName>
        <fullName evidence="2">Uncharacterized protein</fullName>
    </submittedName>
</protein>
<sequence>MYTPSNRNIRNSSDDTDKADTVETVEAEQMTPVTIPPAQPKLERPQSLSLQTSEDVEGDDEVKGEIRPQYVHTKSNFDIVEDIKKLSIAQNQATPTSKTPDKGDGDGSRKTPSHLTEQGFFDLKFYHNKLW</sequence>
<gene>
    <name evidence="2" type="ORF">QE152_g4284</name>
</gene>
<keyword evidence="3" id="KW-1185">Reference proteome</keyword>
<dbReference type="EMBL" id="JASPKY010000021">
    <property type="protein sequence ID" value="KAK9752324.1"/>
    <property type="molecule type" value="Genomic_DNA"/>
</dbReference>
<feature type="region of interest" description="Disordered" evidence="1">
    <location>
        <begin position="1"/>
        <end position="66"/>
    </location>
</feature>
<evidence type="ECO:0000313" key="2">
    <source>
        <dbReference type="EMBL" id="KAK9752324.1"/>
    </source>
</evidence>
<dbReference type="Proteomes" id="UP001458880">
    <property type="component" value="Unassembled WGS sequence"/>
</dbReference>
<evidence type="ECO:0000256" key="1">
    <source>
        <dbReference type="SAM" id="MobiDB-lite"/>
    </source>
</evidence>
<accession>A0AAW1MZF6</accession>
<feature type="compositionally biased region" description="Basic and acidic residues" evidence="1">
    <location>
        <begin position="99"/>
        <end position="109"/>
    </location>
</feature>
<organism evidence="2 3">
    <name type="scientific">Popillia japonica</name>
    <name type="common">Japanese beetle</name>
    <dbReference type="NCBI Taxonomy" id="7064"/>
    <lineage>
        <taxon>Eukaryota</taxon>
        <taxon>Metazoa</taxon>
        <taxon>Ecdysozoa</taxon>
        <taxon>Arthropoda</taxon>
        <taxon>Hexapoda</taxon>
        <taxon>Insecta</taxon>
        <taxon>Pterygota</taxon>
        <taxon>Neoptera</taxon>
        <taxon>Endopterygota</taxon>
        <taxon>Coleoptera</taxon>
        <taxon>Polyphaga</taxon>
        <taxon>Scarabaeiformia</taxon>
        <taxon>Scarabaeidae</taxon>
        <taxon>Rutelinae</taxon>
        <taxon>Popillia</taxon>
    </lineage>
</organism>
<proteinExistence type="predicted"/>